<evidence type="ECO:0000313" key="2">
    <source>
        <dbReference type="EMBL" id="GGD54433.1"/>
    </source>
</evidence>
<accession>A0ABQ1R382</accession>
<proteinExistence type="predicted"/>
<keyword evidence="1" id="KW-0472">Membrane</keyword>
<keyword evidence="3" id="KW-1185">Reference proteome</keyword>
<dbReference type="Proteomes" id="UP000625780">
    <property type="component" value="Unassembled WGS sequence"/>
</dbReference>
<feature type="transmembrane region" description="Helical" evidence="1">
    <location>
        <begin position="7"/>
        <end position="24"/>
    </location>
</feature>
<evidence type="ECO:0000313" key="3">
    <source>
        <dbReference type="Proteomes" id="UP000625780"/>
    </source>
</evidence>
<protein>
    <recommendedName>
        <fullName evidence="4">Secreted protein</fullName>
    </recommendedName>
</protein>
<evidence type="ECO:0008006" key="4">
    <source>
        <dbReference type="Google" id="ProtNLM"/>
    </source>
</evidence>
<dbReference type="EMBL" id="BMFH01000001">
    <property type="protein sequence ID" value="GGD54433.1"/>
    <property type="molecule type" value="Genomic_DNA"/>
</dbReference>
<keyword evidence="1" id="KW-1133">Transmembrane helix</keyword>
<name>A0ABQ1R382_9FLAO</name>
<evidence type="ECO:0000256" key="1">
    <source>
        <dbReference type="SAM" id="Phobius"/>
    </source>
</evidence>
<organism evidence="2 3">
    <name type="scientific">Muriicola marianensis</name>
    <dbReference type="NCBI Taxonomy" id="1324801"/>
    <lineage>
        <taxon>Bacteria</taxon>
        <taxon>Pseudomonadati</taxon>
        <taxon>Bacteroidota</taxon>
        <taxon>Flavobacteriia</taxon>
        <taxon>Flavobacteriales</taxon>
        <taxon>Flavobacteriaceae</taxon>
        <taxon>Muriicola</taxon>
    </lineage>
</organism>
<sequence length="54" mass="6286">MPYKVKSLIYLICFIASVLIYSQVETSSEEFKTEDIQLVQTQTEDLQQQKDEAL</sequence>
<reference evidence="3" key="1">
    <citation type="journal article" date="2019" name="Int. J. Syst. Evol. Microbiol.">
        <title>The Global Catalogue of Microorganisms (GCM) 10K type strain sequencing project: providing services to taxonomists for standard genome sequencing and annotation.</title>
        <authorList>
            <consortium name="The Broad Institute Genomics Platform"/>
            <consortium name="The Broad Institute Genome Sequencing Center for Infectious Disease"/>
            <person name="Wu L."/>
            <person name="Ma J."/>
        </authorList>
    </citation>
    <scope>NUCLEOTIDE SEQUENCE [LARGE SCALE GENOMIC DNA]</scope>
    <source>
        <strain evidence="3">CGMCC 1.12606</strain>
    </source>
</reference>
<gene>
    <name evidence="2" type="ORF">GCM10011361_21330</name>
</gene>
<comment type="caution">
    <text evidence="2">The sequence shown here is derived from an EMBL/GenBank/DDBJ whole genome shotgun (WGS) entry which is preliminary data.</text>
</comment>
<dbReference type="RefSeq" id="WP_188370660.1">
    <property type="nucleotide sequence ID" value="NZ_BMFH01000001.1"/>
</dbReference>
<keyword evidence="1" id="KW-0812">Transmembrane</keyword>